<gene>
    <name evidence="1" type="ORF">CHUDEA5_1090</name>
    <name evidence="2" type="ORF">GY17_00002992</name>
</gene>
<dbReference type="VEuPathDB" id="CryptoDB:ChTU502y2012_385g0060"/>
<accession>A0A0S4THK5</accession>
<sequence>MAILFLSSFSCCKSNEMDHKKGNISNLIFPFLKIYKKSFLNIVNINDLRNSKSVLNVYCKNKNNDIYFIIKLLKYVYIKEKNIQKKKWISNQLKKIMFYKEYNNESSSSLQSEIFNERSEISENHLLNWRFDMMPMHKVIIPKRNSISRNHLAFPITQERKFVPFNSRLGTNQFCLPKLCRNGFLKDIIKINDIKNDYRNNYCVWNPGKLLLSKSSNILAQKPIRNNLIFMKPIIKGIKREDYIGSNNAFLINLTNSKIPIIPTISSSNPINYKLRAASSVQKKSESIPIQIKKAANIFPEDSVGNTEWNKYGDGRDRISRNARETNTKYPLYDRNCQNEGIFGKDIRERVRLKGPLGYKK</sequence>
<dbReference type="Proteomes" id="UP001429100">
    <property type="component" value="Unassembled WGS sequence"/>
</dbReference>
<dbReference type="VEuPathDB" id="CryptoDB:CHUDEA5_1090"/>
<reference evidence="2 3" key="1">
    <citation type="submission" date="2014-11" db="EMBL/GenBank/DDBJ databases">
        <title>Comparative genomic analysis of Cryptosporidium hominis reveals occurrence of genetic recombination in virulent subtypes.</title>
        <authorList>
            <person name="Guo Y."/>
            <person name="Tang K."/>
            <person name="Frace M."/>
            <person name="Li N."/>
            <person name="Roellig D.M."/>
            <person name="Sammons S."/>
            <person name="Knipe K."/>
            <person name="Rowe L."/>
            <person name="Feng Y."/>
            <person name="Xiao L."/>
        </authorList>
    </citation>
    <scope>NUCLEOTIDE SEQUENCE [LARGE SCALE GENOMIC DNA]</scope>
    <source>
        <strain evidence="2">30976</strain>
    </source>
</reference>
<keyword evidence="3" id="KW-1185">Reference proteome</keyword>
<dbReference type="Proteomes" id="UP000199752">
    <property type="component" value="Chromosome 5"/>
</dbReference>
<protein>
    <submittedName>
        <fullName evidence="1">Uncharacterized protein</fullName>
    </submittedName>
</protein>
<evidence type="ECO:0000313" key="3">
    <source>
        <dbReference type="Proteomes" id="UP001429100"/>
    </source>
</evidence>
<dbReference type="VEuPathDB" id="CryptoDB:Chro.50276"/>
<dbReference type="EMBL" id="JTAI01000009">
    <property type="protein sequence ID" value="PPS94131.1"/>
    <property type="molecule type" value="Genomic_DNA"/>
</dbReference>
<evidence type="ECO:0000313" key="2">
    <source>
        <dbReference type="EMBL" id="PPS94131.1"/>
    </source>
</evidence>
<proteinExistence type="predicted"/>
<reference evidence="1" key="2">
    <citation type="submission" date="2015-08" db="EMBL/GenBank/DDBJ databases">
        <authorList>
            <person name="Babu N.S."/>
            <person name="Beckwith C.J."/>
            <person name="Beseler K.G."/>
            <person name="Brison A."/>
            <person name="Carone J.V."/>
            <person name="Caskin T.P."/>
            <person name="Diamond M."/>
            <person name="Durham M.E."/>
            <person name="Foxe J.M."/>
            <person name="Go M."/>
            <person name="Henderson B.A."/>
            <person name="Jones I.B."/>
            <person name="McGettigan J.A."/>
            <person name="Micheletti S.J."/>
            <person name="Nasrallah M.E."/>
            <person name="Ortiz D."/>
            <person name="Piller C.R."/>
            <person name="Privatt S.R."/>
            <person name="Schneider S.L."/>
            <person name="Sharp S."/>
            <person name="Smith T.C."/>
            <person name="Stanton J.D."/>
            <person name="Ullery H.E."/>
            <person name="Wilson R.J."/>
            <person name="Serrano M.G."/>
            <person name="Buck G."/>
            <person name="Lee V."/>
            <person name="Wang Y."/>
            <person name="Carvalho R."/>
            <person name="Voegtly L."/>
            <person name="Shi R."/>
            <person name="Duckworth R."/>
            <person name="Johnson A."/>
            <person name="Loviza R."/>
            <person name="Walstead R."/>
            <person name="Shah Z."/>
            <person name="Kiflezghi M."/>
            <person name="Wade K."/>
            <person name="Ball S.L."/>
            <person name="Bradley K.W."/>
            <person name="Asai D.J."/>
            <person name="Bowman C.A."/>
            <person name="Russell D.A."/>
            <person name="Pope W.H."/>
            <person name="Jacobs-Sera D."/>
            <person name="Hendrix R.W."/>
            <person name="Hatfull G.F."/>
        </authorList>
    </citation>
    <scope>NUCLEOTIDE SEQUENCE [LARGE SCALE GENOMIC DNA]</scope>
</reference>
<dbReference type="AlphaFoldDB" id="A0A0S4THK5"/>
<dbReference type="EMBL" id="LN877951">
    <property type="protein sequence ID" value="CUV06099.1"/>
    <property type="molecule type" value="Genomic_DNA"/>
</dbReference>
<evidence type="ECO:0000313" key="1">
    <source>
        <dbReference type="EMBL" id="CUV06099.1"/>
    </source>
</evidence>
<reference evidence="2 3" key="3">
    <citation type="submission" date="2017-10" db="EMBL/GenBank/DDBJ databases">
        <title>Consistent, comparative and evidence-based genome annotation and re-annotation for the closely-related species, Cryptosporidium parvum, C. hominis and C. tyzzeri.</title>
        <authorList>
            <person name="Baptista R.P."/>
            <person name="Li Y."/>
            <person name="Sateriale A."/>
            <person name="Striepen B."/>
            <person name="Kissinger J.C."/>
        </authorList>
    </citation>
    <scope>NUCLEOTIDE SEQUENCE [LARGE SCALE GENOMIC DNA]</scope>
    <source>
        <strain evidence="2">30976</strain>
    </source>
</reference>
<dbReference type="OrthoDB" id="342814at2759"/>
<organism evidence="1">
    <name type="scientific">Cryptosporidium hominis</name>
    <dbReference type="NCBI Taxonomy" id="237895"/>
    <lineage>
        <taxon>Eukaryota</taxon>
        <taxon>Sar</taxon>
        <taxon>Alveolata</taxon>
        <taxon>Apicomplexa</taxon>
        <taxon>Conoidasida</taxon>
        <taxon>Coccidia</taxon>
        <taxon>Eucoccidiorida</taxon>
        <taxon>Eimeriorina</taxon>
        <taxon>Cryptosporidiidae</taxon>
        <taxon>Cryptosporidium</taxon>
    </lineage>
</organism>
<name>A0A0S4THK5_CRYHO</name>
<dbReference type="VEuPathDB" id="CryptoDB:GY17_00002992"/>